<dbReference type="Proteomes" id="UP001204746">
    <property type="component" value="Unassembled WGS sequence"/>
</dbReference>
<evidence type="ECO:0008006" key="4">
    <source>
        <dbReference type="Google" id="ProtNLM"/>
    </source>
</evidence>
<proteinExistence type="predicted"/>
<comment type="caution">
    <text evidence="2">The sequence shown here is derived from an EMBL/GenBank/DDBJ whole genome shotgun (WGS) entry which is preliminary data.</text>
</comment>
<evidence type="ECO:0000256" key="1">
    <source>
        <dbReference type="SAM" id="MobiDB-lite"/>
    </source>
</evidence>
<gene>
    <name evidence="2" type="ORF">NP777_28005</name>
</gene>
<feature type="compositionally biased region" description="Acidic residues" evidence="1">
    <location>
        <begin position="101"/>
        <end position="115"/>
    </location>
</feature>
<feature type="region of interest" description="Disordered" evidence="1">
    <location>
        <begin position="89"/>
        <end position="198"/>
    </location>
</feature>
<organism evidence="2 3">
    <name type="scientific">Streptomyces rugosispiralis</name>
    <dbReference type="NCBI Taxonomy" id="2967341"/>
    <lineage>
        <taxon>Bacteria</taxon>
        <taxon>Bacillati</taxon>
        <taxon>Actinomycetota</taxon>
        <taxon>Actinomycetes</taxon>
        <taxon>Kitasatosporales</taxon>
        <taxon>Streptomycetaceae</taxon>
        <taxon>Streptomyces</taxon>
    </lineage>
</organism>
<evidence type="ECO:0000313" key="2">
    <source>
        <dbReference type="EMBL" id="MCQ8192055.1"/>
    </source>
</evidence>
<feature type="compositionally biased region" description="Basic residues" evidence="1">
    <location>
        <begin position="174"/>
        <end position="190"/>
    </location>
</feature>
<dbReference type="RefSeq" id="WP_256652952.1">
    <property type="nucleotide sequence ID" value="NZ_JANIAA010000022.1"/>
</dbReference>
<protein>
    <recommendedName>
        <fullName evidence="4">DNA primase</fullName>
    </recommendedName>
</protein>
<dbReference type="EMBL" id="JANIAA010000022">
    <property type="protein sequence ID" value="MCQ8192055.1"/>
    <property type="molecule type" value="Genomic_DNA"/>
</dbReference>
<name>A0ABT1V3V2_9ACTN</name>
<accession>A0ABT1V3V2</accession>
<reference evidence="2 3" key="1">
    <citation type="submission" date="2022-07" db="EMBL/GenBank/DDBJ databases">
        <authorList>
            <person name="Phongsopitanun W."/>
            <person name="Tanasupawat S."/>
        </authorList>
    </citation>
    <scope>NUCLEOTIDE SEQUENCE [LARGE SCALE GENOMIC DNA]</scope>
    <source>
        <strain evidence="2 3">RCU-064</strain>
    </source>
</reference>
<sequence>MMTNGKIAVAVVGGYLLGRTKKAKLAVGLGMLLAGKKISLDPQQLKKSLAEAPLLSGLNSEVRKELADATRQAATKAVSDRVTGLADSLHERTALLRGEGGDEGDGEREEADAEDERDRGEGEEPAEGRPEGEAEPEPKRKPKPPRPPRKAAAKAPARPAKKTAASGSGTAKKAAAKKTTAKKAAAKKTARTAGGRNG</sequence>
<evidence type="ECO:0000313" key="3">
    <source>
        <dbReference type="Proteomes" id="UP001204746"/>
    </source>
</evidence>
<feature type="compositionally biased region" description="Basic residues" evidence="1">
    <location>
        <begin position="140"/>
        <end position="152"/>
    </location>
</feature>
<keyword evidence="3" id="KW-1185">Reference proteome</keyword>
<feature type="compositionally biased region" description="Basic and acidic residues" evidence="1">
    <location>
        <begin position="116"/>
        <end position="139"/>
    </location>
</feature>
<feature type="compositionally biased region" description="Low complexity" evidence="1">
    <location>
        <begin position="153"/>
        <end position="173"/>
    </location>
</feature>